<reference evidence="2" key="1">
    <citation type="submission" date="2023-04" db="EMBL/GenBank/DDBJ databases">
        <authorList>
            <consortium name="ELIXIR-Norway"/>
        </authorList>
    </citation>
    <scope>NUCLEOTIDE SEQUENCE [LARGE SCALE GENOMIC DNA]</scope>
</reference>
<protein>
    <submittedName>
        <fullName evidence="2">Uncharacterized protein</fullName>
    </submittedName>
</protein>
<dbReference type="EMBL" id="OX459951">
    <property type="protein sequence ID" value="CAI9157388.1"/>
    <property type="molecule type" value="Genomic_DNA"/>
</dbReference>
<feature type="compositionally biased region" description="Basic and acidic residues" evidence="1">
    <location>
        <begin position="29"/>
        <end position="43"/>
    </location>
</feature>
<feature type="compositionally biased region" description="Gly residues" evidence="1">
    <location>
        <begin position="1"/>
        <end position="13"/>
    </location>
</feature>
<evidence type="ECO:0000256" key="1">
    <source>
        <dbReference type="SAM" id="MobiDB-lite"/>
    </source>
</evidence>
<feature type="compositionally biased region" description="Basic and acidic residues" evidence="1">
    <location>
        <begin position="202"/>
        <end position="229"/>
    </location>
</feature>
<feature type="region of interest" description="Disordered" evidence="1">
    <location>
        <begin position="1"/>
        <end position="54"/>
    </location>
</feature>
<evidence type="ECO:0000313" key="3">
    <source>
        <dbReference type="Proteomes" id="UP001176941"/>
    </source>
</evidence>
<organism evidence="2 3">
    <name type="scientific">Rangifer tarandus platyrhynchus</name>
    <name type="common">Svalbard reindeer</name>
    <dbReference type="NCBI Taxonomy" id="3082113"/>
    <lineage>
        <taxon>Eukaryota</taxon>
        <taxon>Metazoa</taxon>
        <taxon>Chordata</taxon>
        <taxon>Craniata</taxon>
        <taxon>Vertebrata</taxon>
        <taxon>Euteleostomi</taxon>
        <taxon>Mammalia</taxon>
        <taxon>Eutheria</taxon>
        <taxon>Laurasiatheria</taxon>
        <taxon>Artiodactyla</taxon>
        <taxon>Ruminantia</taxon>
        <taxon>Pecora</taxon>
        <taxon>Cervidae</taxon>
        <taxon>Odocoileinae</taxon>
        <taxon>Rangifer</taxon>
    </lineage>
</organism>
<name>A0ABN8Y741_RANTA</name>
<accession>A0ABN8Y741</accession>
<sequence length="276" mass="28166">MAGGRQEAGGSLVGGHRSPGPGAGPGRPPRREPAPSLRWEDARPGGGASVSGAPGDCCSWLLTEAARDTAWPEAAPGGSVCPISAAGQHVPCGKQGLGGTPRRLQGPLGLSGALPSLSCSVSRGDHHRLQPPEVGGGQKEAGGSSVAAAQHLLDGVRGPGPLKAARGHEQPSPKNHGGPASPVSVGRPRPGQVQQLPVPPVRAEHPRGWRRGWERAWEEAAGGAEERPAQTRSSGRGLLGGGPPPSAPAPRLHSQWGAQRWEPLGSFWLSRMEPAG</sequence>
<feature type="compositionally biased region" description="Low complexity" evidence="1">
    <location>
        <begin position="186"/>
        <end position="196"/>
    </location>
</feature>
<gene>
    <name evidence="2" type="ORF">MRATA1EN1_LOCUS6350</name>
</gene>
<dbReference type="Proteomes" id="UP001176941">
    <property type="component" value="Chromosome 15"/>
</dbReference>
<proteinExistence type="predicted"/>
<feature type="region of interest" description="Disordered" evidence="1">
    <location>
        <begin position="123"/>
        <end position="258"/>
    </location>
</feature>
<keyword evidence="3" id="KW-1185">Reference proteome</keyword>
<evidence type="ECO:0000313" key="2">
    <source>
        <dbReference type="EMBL" id="CAI9157388.1"/>
    </source>
</evidence>